<feature type="compositionally biased region" description="Low complexity" evidence="5">
    <location>
        <begin position="7"/>
        <end position="52"/>
    </location>
</feature>
<dbReference type="InterPro" id="IPR011993">
    <property type="entry name" value="PH-like_dom_sf"/>
</dbReference>
<dbReference type="Gene3D" id="2.30.29.30">
    <property type="entry name" value="Pleckstrin-homology domain (PH domain)/Phosphotyrosine-binding domain (PTB)"/>
    <property type="match status" value="1"/>
</dbReference>
<dbReference type="GO" id="GO:0016020">
    <property type="term" value="C:membrane"/>
    <property type="evidence" value="ECO:0007669"/>
    <property type="project" value="UniProtKB-SubCell"/>
</dbReference>
<dbReference type="EMBL" id="JACEFO010001825">
    <property type="protein sequence ID" value="KAF8700838.1"/>
    <property type="molecule type" value="Genomic_DNA"/>
</dbReference>
<evidence type="ECO:0000313" key="7">
    <source>
        <dbReference type="EMBL" id="KAF8700838.1"/>
    </source>
</evidence>
<dbReference type="CDD" id="cd13220">
    <property type="entry name" value="PH-GRAM_GRAMDC"/>
    <property type="match status" value="1"/>
</dbReference>
<evidence type="ECO:0000256" key="2">
    <source>
        <dbReference type="ARBA" id="ARBA00022692"/>
    </source>
</evidence>
<feature type="domain" description="VASt" evidence="6">
    <location>
        <begin position="353"/>
        <end position="521"/>
    </location>
</feature>
<feature type="region of interest" description="Disordered" evidence="5">
    <location>
        <begin position="519"/>
        <end position="580"/>
    </location>
</feature>
<keyword evidence="2" id="KW-0812">Transmembrane</keyword>
<proteinExistence type="predicted"/>
<comment type="caution">
    <text evidence="7">The sequence shown here is derived from an EMBL/GenBank/DDBJ whole genome shotgun (WGS) entry which is preliminary data.</text>
</comment>
<dbReference type="SMART" id="SM00568">
    <property type="entry name" value="GRAM"/>
    <property type="match status" value="1"/>
</dbReference>
<dbReference type="InterPro" id="IPR004182">
    <property type="entry name" value="GRAM"/>
</dbReference>
<feature type="region of interest" description="Disordered" evidence="5">
    <location>
        <begin position="257"/>
        <end position="286"/>
    </location>
</feature>
<evidence type="ECO:0000259" key="6">
    <source>
        <dbReference type="PROSITE" id="PS51778"/>
    </source>
</evidence>
<evidence type="ECO:0000313" key="8">
    <source>
        <dbReference type="Proteomes" id="UP000636709"/>
    </source>
</evidence>
<dbReference type="AlphaFoldDB" id="A0A835EP63"/>
<dbReference type="PANTHER" id="PTHR47666">
    <property type="entry name" value="PROTEIN VASCULAR ASSOCIATED DEATH 1, CHLOROPLASTIC"/>
    <property type="match status" value="1"/>
</dbReference>
<keyword evidence="8" id="KW-1185">Reference proteome</keyword>
<feature type="region of interest" description="Disordered" evidence="5">
    <location>
        <begin position="1"/>
        <end position="58"/>
    </location>
</feature>
<dbReference type="Pfam" id="PF02893">
    <property type="entry name" value="GRAM"/>
    <property type="match status" value="1"/>
</dbReference>
<dbReference type="GO" id="GO:0043069">
    <property type="term" value="P:negative regulation of programmed cell death"/>
    <property type="evidence" value="ECO:0007669"/>
    <property type="project" value="TreeGrafter"/>
</dbReference>
<evidence type="ECO:0000256" key="5">
    <source>
        <dbReference type="SAM" id="MobiDB-lite"/>
    </source>
</evidence>
<dbReference type="PANTHER" id="PTHR47666:SF1">
    <property type="entry name" value="PROTEIN VASCULAR ASSOCIATED DEATH 1, CHLOROPLASTIC"/>
    <property type="match status" value="1"/>
</dbReference>
<sequence length="706" mass="78525">MASPIVASPSRASPADTPTTAPSPASPPRRLASAPPAVDRSGGSSPASAHSGDQLSAPDASVGAARACVRIRSPPELRASLFPRSPVWCLTDMMRFFFIVQSPLLASRSEEYRLLFRLPPDEVLVQDFNCALQENILLQGHMYLFLHHICFYSNIFGYETKKTIPLQEVTDVRKAKTAAIFPNAIEIVAGSKRVRDLSLPKVLVSIHYQISWTHALLLPALFWIFPVTLADLFLHDRMETKSASSSEENGYVLLEGTKESKRDEDSSPLDRSVSGKAISSSSADGGDSNINISKRFSKVEENGAEENIIALNPFNFEPVDEAAPTVPESYTMIAESKFQVRNILFYFCSSIGNFFTPLTSYKQVPVEVLFNFLFSDGAFDFLDDYHKKCGDKGFHLSFPDTMNIFWINVHFDYPGLSLGAKFGTCQEVQKLRVYRNRHLVIQTSQSIGDAPYGDHFTVEGFWNVEPDKLDGNCCFLRIYINVAFSKKTIFRGKIDQSTKDECREVFGLWIKLGHDLLKQENNRPKDTPTSTDAGLELGATENGENTVPMVSSTQDESGARSLVPPIQDHQHGTGRDSSITSTSQELWGSLTSYVRSSQLGPVLAVALVAIIILMQASILDSTQLRLFSQVTIIVLLTRSSQVQMAPHGISSGTSGYSKESIDWVQKRLSLLSEEMQLAEVHMEKMRQEFAWLRSYLERLERLRGST</sequence>
<dbReference type="PROSITE" id="PS51778">
    <property type="entry name" value="VAST"/>
    <property type="match status" value="1"/>
</dbReference>
<keyword evidence="4" id="KW-0472">Membrane</keyword>
<dbReference type="Proteomes" id="UP000636709">
    <property type="component" value="Unassembled WGS sequence"/>
</dbReference>
<organism evidence="7 8">
    <name type="scientific">Digitaria exilis</name>
    <dbReference type="NCBI Taxonomy" id="1010633"/>
    <lineage>
        <taxon>Eukaryota</taxon>
        <taxon>Viridiplantae</taxon>
        <taxon>Streptophyta</taxon>
        <taxon>Embryophyta</taxon>
        <taxon>Tracheophyta</taxon>
        <taxon>Spermatophyta</taxon>
        <taxon>Magnoliopsida</taxon>
        <taxon>Liliopsida</taxon>
        <taxon>Poales</taxon>
        <taxon>Poaceae</taxon>
        <taxon>PACMAD clade</taxon>
        <taxon>Panicoideae</taxon>
        <taxon>Panicodae</taxon>
        <taxon>Paniceae</taxon>
        <taxon>Anthephorinae</taxon>
        <taxon>Digitaria</taxon>
    </lineage>
</organism>
<evidence type="ECO:0000256" key="4">
    <source>
        <dbReference type="ARBA" id="ARBA00023136"/>
    </source>
</evidence>
<protein>
    <recommendedName>
        <fullName evidence="6">VASt domain-containing protein</fullName>
    </recommendedName>
</protein>
<evidence type="ECO:0000256" key="1">
    <source>
        <dbReference type="ARBA" id="ARBA00004167"/>
    </source>
</evidence>
<feature type="compositionally biased region" description="Low complexity" evidence="5">
    <location>
        <begin position="277"/>
        <end position="286"/>
    </location>
</feature>
<keyword evidence="3" id="KW-1133">Transmembrane helix</keyword>
<dbReference type="InterPro" id="IPR031968">
    <property type="entry name" value="VASt"/>
</dbReference>
<name>A0A835EP63_9POAL</name>
<accession>A0A835EP63</accession>
<gene>
    <name evidence="7" type="ORF">HU200_034202</name>
</gene>
<comment type="subcellular location">
    <subcellularLocation>
        <location evidence="1">Membrane</location>
        <topology evidence="1">Single-pass membrane protein</topology>
    </subcellularLocation>
</comment>
<dbReference type="Pfam" id="PF16016">
    <property type="entry name" value="VASt"/>
    <property type="match status" value="1"/>
</dbReference>
<dbReference type="OrthoDB" id="2162691at2759"/>
<feature type="compositionally biased region" description="Polar residues" evidence="5">
    <location>
        <begin position="542"/>
        <end position="556"/>
    </location>
</feature>
<reference evidence="7" key="1">
    <citation type="submission" date="2020-07" db="EMBL/GenBank/DDBJ databases">
        <title>Genome sequence and genetic diversity analysis of an under-domesticated orphan crop, white fonio (Digitaria exilis).</title>
        <authorList>
            <person name="Bennetzen J.L."/>
            <person name="Chen S."/>
            <person name="Ma X."/>
            <person name="Wang X."/>
            <person name="Yssel A.E.J."/>
            <person name="Chaluvadi S.R."/>
            <person name="Johnson M."/>
            <person name="Gangashetty P."/>
            <person name="Hamidou F."/>
            <person name="Sanogo M.D."/>
            <person name="Zwaenepoel A."/>
            <person name="Wallace J."/>
            <person name="Van De Peer Y."/>
            <person name="Van Deynze A."/>
        </authorList>
    </citation>
    <scope>NUCLEOTIDE SEQUENCE</scope>
    <source>
        <tissue evidence="7">Leaves</tissue>
    </source>
</reference>
<evidence type="ECO:0000256" key="3">
    <source>
        <dbReference type="ARBA" id="ARBA00022989"/>
    </source>
</evidence>